<protein>
    <submittedName>
        <fullName evidence="3">UDP-glucosyl transferase family</fullName>
    </submittedName>
</protein>
<dbReference type="InterPro" id="IPR050271">
    <property type="entry name" value="UDP-glycosyltransferase"/>
</dbReference>
<dbReference type="AlphaFoldDB" id="A0A8H5WTL1"/>
<keyword evidence="2 3" id="KW-0808">Transferase</keyword>
<accession>A0A8H5WTL1</accession>
<dbReference type="PANTHER" id="PTHR48043">
    <property type="entry name" value="EG:EG0003.4 PROTEIN-RELATED"/>
    <property type="match status" value="1"/>
</dbReference>
<dbReference type="Gene3D" id="3.40.50.2000">
    <property type="entry name" value="Glycogen Phosphorylase B"/>
    <property type="match status" value="2"/>
</dbReference>
<keyword evidence="1" id="KW-0328">Glycosyltransferase</keyword>
<name>A0A8H5WTL1_FUSHE</name>
<gene>
    <name evidence="3" type="ORF">FHETE_4056</name>
</gene>
<reference evidence="3 4" key="1">
    <citation type="submission" date="2020-05" db="EMBL/GenBank/DDBJ databases">
        <title>Identification and distribution of gene clusters putatively required for synthesis of sphingolipid metabolism inhibitors in phylogenetically diverse species of the filamentous fungus Fusarium.</title>
        <authorList>
            <person name="Kim H.-S."/>
            <person name="Busman M."/>
            <person name="Brown D.W."/>
            <person name="Divon H."/>
            <person name="Uhlig S."/>
            <person name="Proctor R.H."/>
        </authorList>
    </citation>
    <scope>NUCLEOTIDE SEQUENCE [LARGE SCALE GENOMIC DNA]</scope>
    <source>
        <strain evidence="3 4">NRRL 20693</strain>
    </source>
</reference>
<dbReference type="InterPro" id="IPR002213">
    <property type="entry name" value="UDP_glucos_trans"/>
</dbReference>
<organism evidence="3 4">
    <name type="scientific">Fusarium heterosporum</name>
    <dbReference type="NCBI Taxonomy" id="42747"/>
    <lineage>
        <taxon>Eukaryota</taxon>
        <taxon>Fungi</taxon>
        <taxon>Dikarya</taxon>
        <taxon>Ascomycota</taxon>
        <taxon>Pezizomycotina</taxon>
        <taxon>Sordariomycetes</taxon>
        <taxon>Hypocreomycetidae</taxon>
        <taxon>Hypocreales</taxon>
        <taxon>Nectriaceae</taxon>
        <taxon>Fusarium</taxon>
        <taxon>Fusarium heterosporum species complex</taxon>
    </lineage>
</organism>
<evidence type="ECO:0000256" key="2">
    <source>
        <dbReference type="ARBA" id="ARBA00022679"/>
    </source>
</evidence>
<sequence length="347" mass="38580">MSLPKAKILVVVTVGDFTNSASILEICSVLAARDHTIDFATLSGREHMVNEYPFVATVHIIGTAISAAEDEEHYAIFLRWDWNTASGRRDIVEGKTAFDAFWPPMYRGLKEVITTTKPDFIFSDFHVEGAPDVCNEFKIPHAVMRPQMPWLMRPQMPWLMMPQKYIPGQSGPILAESYSSLEGDVKEFVESHRKIALVAFGTHVTLDDEKVLKVITSLSDAIHSGSINSVVLTGGQLLGNKHPAWCFAPWVPQRSLLEHDSAVVFVTHCGASSVNEVIFHGVPKIAMGIFGDQMVTSLRVERSGVAVRLDKYKFEASDLTFAIQIILHFNKSSSQPNAKRMQKIAII</sequence>
<evidence type="ECO:0000313" key="3">
    <source>
        <dbReference type="EMBL" id="KAF5671686.1"/>
    </source>
</evidence>
<comment type="caution">
    <text evidence="3">The sequence shown here is derived from an EMBL/GenBank/DDBJ whole genome shotgun (WGS) entry which is preliminary data.</text>
</comment>
<dbReference type="SUPFAM" id="SSF53756">
    <property type="entry name" value="UDP-Glycosyltransferase/glycogen phosphorylase"/>
    <property type="match status" value="1"/>
</dbReference>
<dbReference type="GO" id="GO:0008194">
    <property type="term" value="F:UDP-glycosyltransferase activity"/>
    <property type="evidence" value="ECO:0007669"/>
    <property type="project" value="InterPro"/>
</dbReference>
<dbReference type="OrthoDB" id="5835829at2759"/>
<dbReference type="PANTHER" id="PTHR48043:SF145">
    <property type="entry name" value="FI06409P-RELATED"/>
    <property type="match status" value="1"/>
</dbReference>
<proteinExistence type="predicted"/>
<dbReference type="Pfam" id="PF00201">
    <property type="entry name" value="UDPGT"/>
    <property type="match status" value="1"/>
</dbReference>
<dbReference type="CDD" id="cd03784">
    <property type="entry name" value="GT1_Gtf-like"/>
    <property type="match status" value="1"/>
</dbReference>
<evidence type="ECO:0000313" key="4">
    <source>
        <dbReference type="Proteomes" id="UP000567885"/>
    </source>
</evidence>
<dbReference type="EMBL" id="JAAGWQ010000065">
    <property type="protein sequence ID" value="KAF5671686.1"/>
    <property type="molecule type" value="Genomic_DNA"/>
</dbReference>
<evidence type="ECO:0000256" key="1">
    <source>
        <dbReference type="ARBA" id="ARBA00022676"/>
    </source>
</evidence>
<keyword evidence="4" id="KW-1185">Reference proteome</keyword>
<dbReference type="Proteomes" id="UP000567885">
    <property type="component" value="Unassembled WGS sequence"/>
</dbReference>